<dbReference type="InterPro" id="IPR029062">
    <property type="entry name" value="Class_I_gatase-like"/>
</dbReference>
<sequence length="215" mass="23823">MRALIVRGGAEFHEPVRTTESFLPFLRSAEFDVEIAEDLDVYLDEGLLRRTHLIVQCWTDGELTANQSAGLRAAVAAGTGFGGWHGGVVAAFADRGYQWMTGACFVCHPGDFVEHELVVVADHPIVAGIDRVALNTERYWLLADPASDVLATVTFPVEPGEPWSRPTTHPAVWTRRWGRGRVFVSTVGHHLPDLEVPEIRTITERGLLWAARPEF</sequence>
<keyword evidence="2" id="KW-0808">Transferase</keyword>
<dbReference type="AlphaFoldDB" id="A0A841BQA3"/>
<dbReference type="EMBL" id="JACHMN010000002">
    <property type="protein sequence ID" value="MBB5869558.1"/>
    <property type="molecule type" value="Genomic_DNA"/>
</dbReference>
<dbReference type="InterPro" id="IPR029010">
    <property type="entry name" value="ThuA-like"/>
</dbReference>
<dbReference type="GO" id="GO:0016740">
    <property type="term" value="F:transferase activity"/>
    <property type="evidence" value="ECO:0007669"/>
    <property type="project" value="UniProtKB-KW"/>
</dbReference>
<organism evidence="2 3">
    <name type="scientific">Allocatelliglobosispora scoriae</name>
    <dbReference type="NCBI Taxonomy" id="643052"/>
    <lineage>
        <taxon>Bacteria</taxon>
        <taxon>Bacillati</taxon>
        <taxon>Actinomycetota</taxon>
        <taxon>Actinomycetes</taxon>
        <taxon>Micromonosporales</taxon>
        <taxon>Micromonosporaceae</taxon>
        <taxon>Allocatelliglobosispora</taxon>
    </lineage>
</organism>
<dbReference type="SUPFAM" id="SSF52317">
    <property type="entry name" value="Class I glutamine amidotransferase-like"/>
    <property type="match status" value="1"/>
</dbReference>
<name>A0A841BQA3_9ACTN</name>
<comment type="caution">
    <text evidence="2">The sequence shown here is derived from an EMBL/GenBank/DDBJ whole genome shotgun (WGS) entry which is preliminary data.</text>
</comment>
<proteinExistence type="predicted"/>
<dbReference type="RefSeq" id="WP_184836255.1">
    <property type="nucleotide sequence ID" value="NZ_JACHMN010000002.1"/>
</dbReference>
<dbReference type="Pfam" id="PF06283">
    <property type="entry name" value="ThuA"/>
    <property type="match status" value="1"/>
</dbReference>
<keyword evidence="3" id="KW-1185">Reference proteome</keyword>
<keyword evidence="2" id="KW-0315">Glutamine amidotransferase</keyword>
<protein>
    <submittedName>
        <fullName evidence="2">Type 1 glutamine amidotransferase</fullName>
    </submittedName>
</protein>
<dbReference type="Gene3D" id="3.40.50.880">
    <property type="match status" value="1"/>
</dbReference>
<feature type="domain" description="ThuA-like" evidence="1">
    <location>
        <begin position="2"/>
        <end position="210"/>
    </location>
</feature>
<accession>A0A841BQA3</accession>
<evidence type="ECO:0000259" key="1">
    <source>
        <dbReference type="Pfam" id="PF06283"/>
    </source>
</evidence>
<reference evidence="2 3" key="1">
    <citation type="submission" date="2020-08" db="EMBL/GenBank/DDBJ databases">
        <title>Sequencing the genomes of 1000 actinobacteria strains.</title>
        <authorList>
            <person name="Klenk H.-P."/>
        </authorList>
    </citation>
    <scope>NUCLEOTIDE SEQUENCE [LARGE SCALE GENOMIC DNA]</scope>
    <source>
        <strain evidence="2 3">DSM 45362</strain>
    </source>
</reference>
<dbReference type="PANTHER" id="PTHR40469:SF2">
    <property type="entry name" value="GALACTOSE-BINDING DOMAIN-LIKE SUPERFAMILY PROTEIN"/>
    <property type="match status" value="1"/>
</dbReference>
<evidence type="ECO:0000313" key="2">
    <source>
        <dbReference type="EMBL" id="MBB5869558.1"/>
    </source>
</evidence>
<evidence type="ECO:0000313" key="3">
    <source>
        <dbReference type="Proteomes" id="UP000587527"/>
    </source>
</evidence>
<dbReference type="Proteomes" id="UP000587527">
    <property type="component" value="Unassembled WGS sequence"/>
</dbReference>
<dbReference type="PANTHER" id="PTHR40469">
    <property type="entry name" value="SECRETED GLYCOSYL HYDROLASE"/>
    <property type="match status" value="1"/>
</dbReference>
<gene>
    <name evidence="2" type="ORF">F4553_002937</name>
</gene>